<gene>
    <name evidence="2" type="ORF">E2C01_056539</name>
</gene>
<dbReference type="EMBL" id="VSRR010019703">
    <property type="protein sequence ID" value="MPC62454.1"/>
    <property type="molecule type" value="Genomic_DNA"/>
</dbReference>
<name>A0A5B7H0T6_PORTR</name>
<accession>A0A5B7H0T6</accession>
<organism evidence="2 3">
    <name type="scientific">Portunus trituberculatus</name>
    <name type="common">Swimming crab</name>
    <name type="synonym">Neptunus trituberculatus</name>
    <dbReference type="NCBI Taxonomy" id="210409"/>
    <lineage>
        <taxon>Eukaryota</taxon>
        <taxon>Metazoa</taxon>
        <taxon>Ecdysozoa</taxon>
        <taxon>Arthropoda</taxon>
        <taxon>Crustacea</taxon>
        <taxon>Multicrustacea</taxon>
        <taxon>Malacostraca</taxon>
        <taxon>Eumalacostraca</taxon>
        <taxon>Eucarida</taxon>
        <taxon>Decapoda</taxon>
        <taxon>Pleocyemata</taxon>
        <taxon>Brachyura</taxon>
        <taxon>Eubrachyura</taxon>
        <taxon>Portunoidea</taxon>
        <taxon>Portunidae</taxon>
        <taxon>Portuninae</taxon>
        <taxon>Portunus</taxon>
    </lineage>
</organism>
<proteinExistence type="predicted"/>
<sequence>MIRVEDERAQRAKLLAKEQKGQKKDKRHLNKLAKRVAKEEAKLEIDEARSGGLETEAAKSAKKPKLKAQ</sequence>
<feature type="compositionally biased region" description="Basic residues" evidence="1">
    <location>
        <begin position="60"/>
        <end position="69"/>
    </location>
</feature>
<keyword evidence="3" id="KW-1185">Reference proteome</keyword>
<protein>
    <submittedName>
        <fullName evidence="2">Uncharacterized protein</fullName>
    </submittedName>
</protein>
<evidence type="ECO:0000256" key="1">
    <source>
        <dbReference type="SAM" id="MobiDB-lite"/>
    </source>
</evidence>
<reference evidence="2 3" key="1">
    <citation type="submission" date="2019-05" db="EMBL/GenBank/DDBJ databases">
        <title>Another draft genome of Portunus trituberculatus and its Hox gene families provides insights of decapod evolution.</title>
        <authorList>
            <person name="Jeong J.-H."/>
            <person name="Song I."/>
            <person name="Kim S."/>
            <person name="Choi T."/>
            <person name="Kim D."/>
            <person name="Ryu S."/>
            <person name="Kim W."/>
        </authorList>
    </citation>
    <scope>NUCLEOTIDE SEQUENCE [LARGE SCALE GENOMIC DNA]</scope>
    <source>
        <tissue evidence="2">Muscle</tissue>
    </source>
</reference>
<evidence type="ECO:0000313" key="2">
    <source>
        <dbReference type="EMBL" id="MPC62454.1"/>
    </source>
</evidence>
<dbReference type="AlphaFoldDB" id="A0A5B7H0T6"/>
<comment type="caution">
    <text evidence="2">The sequence shown here is derived from an EMBL/GenBank/DDBJ whole genome shotgun (WGS) entry which is preliminary data.</text>
</comment>
<evidence type="ECO:0000313" key="3">
    <source>
        <dbReference type="Proteomes" id="UP000324222"/>
    </source>
</evidence>
<feature type="region of interest" description="Disordered" evidence="1">
    <location>
        <begin position="44"/>
        <end position="69"/>
    </location>
</feature>
<dbReference type="Proteomes" id="UP000324222">
    <property type="component" value="Unassembled WGS sequence"/>
</dbReference>